<dbReference type="AlphaFoldDB" id="A0A0E9UH15"/>
<name>A0A0E9UH15_ANGAN</name>
<accession>A0A0E9UH15</accession>
<protein>
    <submittedName>
        <fullName evidence="1">Uncharacterized protein</fullName>
    </submittedName>
</protein>
<organism evidence="1">
    <name type="scientific">Anguilla anguilla</name>
    <name type="common">European freshwater eel</name>
    <name type="synonym">Muraena anguilla</name>
    <dbReference type="NCBI Taxonomy" id="7936"/>
    <lineage>
        <taxon>Eukaryota</taxon>
        <taxon>Metazoa</taxon>
        <taxon>Chordata</taxon>
        <taxon>Craniata</taxon>
        <taxon>Vertebrata</taxon>
        <taxon>Euteleostomi</taxon>
        <taxon>Actinopterygii</taxon>
        <taxon>Neopterygii</taxon>
        <taxon>Teleostei</taxon>
        <taxon>Anguilliformes</taxon>
        <taxon>Anguillidae</taxon>
        <taxon>Anguilla</taxon>
    </lineage>
</organism>
<proteinExistence type="predicted"/>
<sequence>MEIVSNQVEGFVLAGIIKFVVPK</sequence>
<reference evidence="1" key="1">
    <citation type="submission" date="2014-11" db="EMBL/GenBank/DDBJ databases">
        <authorList>
            <person name="Amaro Gonzalez C."/>
        </authorList>
    </citation>
    <scope>NUCLEOTIDE SEQUENCE</scope>
</reference>
<evidence type="ECO:0000313" key="1">
    <source>
        <dbReference type="EMBL" id="JAH64238.1"/>
    </source>
</evidence>
<dbReference type="EMBL" id="GBXM01044339">
    <property type="protein sequence ID" value="JAH64238.1"/>
    <property type="molecule type" value="Transcribed_RNA"/>
</dbReference>
<reference evidence="1" key="2">
    <citation type="journal article" date="2015" name="Fish Shellfish Immunol.">
        <title>Early steps in the European eel (Anguilla anguilla)-Vibrio vulnificus interaction in the gills: Role of the RtxA13 toxin.</title>
        <authorList>
            <person name="Callol A."/>
            <person name="Pajuelo D."/>
            <person name="Ebbesson L."/>
            <person name="Teles M."/>
            <person name="MacKenzie S."/>
            <person name="Amaro C."/>
        </authorList>
    </citation>
    <scope>NUCLEOTIDE SEQUENCE</scope>
</reference>